<keyword evidence="1" id="KW-0472">Membrane</keyword>
<keyword evidence="3" id="KW-1185">Reference proteome</keyword>
<proteinExistence type="predicted"/>
<protein>
    <submittedName>
        <fullName evidence="2">Uncharacterized protein</fullName>
    </submittedName>
</protein>
<evidence type="ECO:0000313" key="3">
    <source>
        <dbReference type="Proteomes" id="UP000631421"/>
    </source>
</evidence>
<dbReference type="EMBL" id="JACJPY010000006">
    <property type="protein sequence ID" value="MBD2149155.1"/>
    <property type="molecule type" value="Genomic_DNA"/>
</dbReference>
<keyword evidence="1" id="KW-0812">Transmembrane</keyword>
<reference evidence="2" key="1">
    <citation type="journal article" date="2015" name="ISME J.">
        <title>Draft Genome Sequence of Streptomyces incarnatus NRRL8089, which Produces the Nucleoside Antibiotic Sinefungin.</title>
        <authorList>
            <person name="Oshima K."/>
            <person name="Hattori M."/>
            <person name="Shimizu H."/>
            <person name="Fukuda K."/>
            <person name="Nemoto M."/>
            <person name="Inagaki K."/>
            <person name="Tamura T."/>
        </authorList>
    </citation>
    <scope>NUCLEOTIDE SEQUENCE</scope>
    <source>
        <strain evidence="2">FACHB-1277</strain>
    </source>
</reference>
<dbReference type="AlphaFoldDB" id="A0A926USC9"/>
<evidence type="ECO:0000256" key="1">
    <source>
        <dbReference type="SAM" id="Phobius"/>
    </source>
</evidence>
<gene>
    <name evidence="2" type="ORF">H6F44_03295</name>
</gene>
<feature type="transmembrane region" description="Helical" evidence="1">
    <location>
        <begin position="7"/>
        <end position="29"/>
    </location>
</feature>
<feature type="transmembrane region" description="Helical" evidence="1">
    <location>
        <begin position="67"/>
        <end position="88"/>
    </location>
</feature>
<name>A0A926USC9_9CYAN</name>
<accession>A0A926USC9</accession>
<dbReference type="Proteomes" id="UP000631421">
    <property type="component" value="Unassembled WGS sequence"/>
</dbReference>
<sequence>MYTRKFVGLLGWIVILSVLAATCIAYFVVVVNPVTKEIFDGFGRPLTETPWLLRVTIFSSKRFWAGWGWVIGDMIIFWVGMITGWLLVSYSLE</sequence>
<keyword evidence="1" id="KW-1133">Transmembrane helix</keyword>
<comment type="caution">
    <text evidence="2">The sequence shown here is derived from an EMBL/GenBank/DDBJ whole genome shotgun (WGS) entry which is preliminary data.</text>
</comment>
<reference evidence="2" key="2">
    <citation type="submission" date="2020-08" db="EMBL/GenBank/DDBJ databases">
        <authorList>
            <person name="Chen M."/>
            <person name="Teng W."/>
            <person name="Zhao L."/>
            <person name="Hu C."/>
            <person name="Zhou Y."/>
            <person name="Han B."/>
            <person name="Song L."/>
            <person name="Shu W."/>
        </authorList>
    </citation>
    <scope>NUCLEOTIDE SEQUENCE</scope>
    <source>
        <strain evidence="2">FACHB-1277</strain>
    </source>
</reference>
<evidence type="ECO:0000313" key="2">
    <source>
        <dbReference type="EMBL" id="MBD2149155.1"/>
    </source>
</evidence>
<organism evidence="2 3">
    <name type="scientific">Pseudanabaena cinerea FACHB-1277</name>
    <dbReference type="NCBI Taxonomy" id="2949581"/>
    <lineage>
        <taxon>Bacteria</taxon>
        <taxon>Bacillati</taxon>
        <taxon>Cyanobacteriota</taxon>
        <taxon>Cyanophyceae</taxon>
        <taxon>Pseudanabaenales</taxon>
        <taxon>Pseudanabaenaceae</taxon>
        <taxon>Pseudanabaena</taxon>
        <taxon>Pseudanabaena cinerea</taxon>
    </lineage>
</organism>
<dbReference type="RefSeq" id="WP_190349493.1">
    <property type="nucleotide sequence ID" value="NZ_JACJPY010000006.1"/>
</dbReference>